<dbReference type="PANTHER" id="PTHR22617:SF43">
    <property type="entry name" value="PROTEIN PILI"/>
    <property type="match status" value="1"/>
</dbReference>
<dbReference type="Pfam" id="PF01584">
    <property type="entry name" value="CheW"/>
    <property type="match status" value="1"/>
</dbReference>
<dbReference type="AlphaFoldDB" id="A0A401ICH5"/>
<organism evidence="2 3">
    <name type="scientific">Aphanothece sacrum FPU1</name>
    <dbReference type="NCBI Taxonomy" id="1920663"/>
    <lineage>
        <taxon>Bacteria</taxon>
        <taxon>Bacillati</taxon>
        <taxon>Cyanobacteriota</taxon>
        <taxon>Cyanophyceae</taxon>
        <taxon>Oscillatoriophycideae</taxon>
        <taxon>Chroococcales</taxon>
        <taxon>Aphanothecaceae</taxon>
        <taxon>Aphanothece</taxon>
    </lineage>
</organism>
<gene>
    <name evidence="2" type="ORF">AsFPU1_0367</name>
</gene>
<accession>A0A401ICH5</accession>
<name>A0A401ICH5_APHSA</name>
<reference evidence="3" key="1">
    <citation type="submission" date="2017-05" db="EMBL/GenBank/DDBJ databases">
        <title>Physiological properties and genetic analysis related to exopolysaccharide production of fresh-water unicellular cyanobacterium Aphanothece sacrum, Suizenji Nori, that has been cultured as a food source in Japan.</title>
        <authorList>
            <person name="Kanesaki Y."/>
            <person name="Yoshikawa S."/>
            <person name="Ohki K."/>
        </authorList>
    </citation>
    <scope>NUCLEOTIDE SEQUENCE [LARGE SCALE GENOMIC DNA]</scope>
    <source>
        <strain evidence="3">FPU1</strain>
    </source>
</reference>
<dbReference type="OrthoDB" id="9794382at2"/>
<proteinExistence type="predicted"/>
<evidence type="ECO:0000259" key="1">
    <source>
        <dbReference type="PROSITE" id="PS50851"/>
    </source>
</evidence>
<dbReference type="Proteomes" id="UP000287247">
    <property type="component" value="Unassembled WGS sequence"/>
</dbReference>
<dbReference type="EMBL" id="BDQK01000001">
    <property type="protein sequence ID" value="GBF78975.1"/>
    <property type="molecule type" value="Genomic_DNA"/>
</dbReference>
<dbReference type="InterPro" id="IPR039315">
    <property type="entry name" value="CheW"/>
</dbReference>
<dbReference type="SMART" id="SM00260">
    <property type="entry name" value="CheW"/>
    <property type="match status" value="1"/>
</dbReference>
<sequence length="153" mass="17541">MLLLLFHLGDEKYAIDCKQVVEIIPQVLLKKLYQAPEYVAGVFNYRGKIVPAIDLCFIIRGDCCRRCLSTRIMMVNYPMPNGTTRYLGLVAERVTDTLYKPESELIPAELSSNSTPYLGEMIPEQQGMIQRLRVEELLSDSQRAWLLPENRSN</sequence>
<dbReference type="SUPFAM" id="SSF50341">
    <property type="entry name" value="CheW-like"/>
    <property type="match status" value="1"/>
</dbReference>
<keyword evidence="3" id="KW-1185">Reference proteome</keyword>
<dbReference type="RefSeq" id="WP_124977597.1">
    <property type="nucleotide sequence ID" value="NZ_BDQK01000001.1"/>
</dbReference>
<dbReference type="Gene3D" id="2.40.50.180">
    <property type="entry name" value="CheA-289, Domain 4"/>
    <property type="match status" value="1"/>
</dbReference>
<dbReference type="GO" id="GO:0007165">
    <property type="term" value="P:signal transduction"/>
    <property type="evidence" value="ECO:0007669"/>
    <property type="project" value="InterPro"/>
</dbReference>
<dbReference type="PROSITE" id="PS50851">
    <property type="entry name" value="CHEW"/>
    <property type="match status" value="1"/>
</dbReference>
<evidence type="ECO:0000313" key="3">
    <source>
        <dbReference type="Proteomes" id="UP000287247"/>
    </source>
</evidence>
<evidence type="ECO:0000313" key="2">
    <source>
        <dbReference type="EMBL" id="GBF78975.1"/>
    </source>
</evidence>
<feature type="domain" description="CheW-like" evidence="1">
    <location>
        <begin position="1"/>
        <end position="143"/>
    </location>
</feature>
<protein>
    <recommendedName>
        <fullName evidence="1">CheW-like domain-containing protein</fullName>
    </recommendedName>
</protein>
<dbReference type="Gene3D" id="2.30.30.40">
    <property type="entry name" value="SH3 Domains"/>
    <property type="match status" value="1"/>
</dbReference>
<dbReference type="GO" id="GO:0006935">
    <property type="term" value="P:chemotaxis"/>
    <property type="evidence" value="ECO:0007669"/>
    <property type="project" value="InterPro"/>
</dbReference>
<dbReference type="InterPro" id="IPR002545">
    <property type="entry name" value="CheW-lke_dom"/>
</dbReference>
<dbReference type="PANTHER" id="PTHR22617">
    <property type="entry name" value="CHEMOTAXIS SENSOR HISTIDINE KINASE-RELATED"/>
    <property type="match status" value="1"/>
</dbReference>
<dbReference type="GO" id="GO:0005829">
    <property type="term" value="C:cytosol"/>
    <property type="evidence" value="ECO:0007669"/>
    <property type="project" value="TreeGrafter"/>
</dbReference>
<dbReference type="InterPro" id="IPR036061">
    <property type="entry name" value="CheW-like_dom_sf"/>
</dbReference>
<comment type="caution">
    <text evidence="2">The sequence shown here is derived from an EMBL/GenBank/DDBJ whole genome shotgun (WGS) entry which is preliminary data.</text>
</comment>